<keyword evidence="6" id="KW-0814">Transposable element</keyword>
<dbReference type="HOGENOM" id="CLU_036805_8_5_0"/>
<sequence>MAHYQVTVDCDLLQGLFIRDDGLARLVENIVNQILDAQATEQLRAKPYERTEERQGYRNGYRDKLLKSRVGELTLMVPRLRSGHFSTELFERYQRSEQALLLAMVEMVVNGVSTRKVRAVVDELWVKSYILCKFVLVSGNGLMHFSYFLLKAIDFRA</sequence>
<dbReference type="Pfam" id="PF00872">
    <property type="entry name" value="Transposase_mut"/>
    <property type="match status" value="1"/>
</dbReference>
<keyword evidence="3 6" id="KW-0815">Transposition</keyword>
<dbReference type="GO" id="GO:0004803">
    <property type="term" value="F:transposase activity"/>
    <property type="evidence" value="ECO:0007669"/>
    <property type="project" value="UniProtKB-UniRule"/>
</dbReference>
<proteinExistence type="inferred from homology"/>
<name>G7V983_THELD</name>
<comment type="function">
    <text evidence="1 6">Required for the transposition of the insertion element.</text>
</comment>
<dbReference type="GO" id="GO:0006313">
    <property type="term" value="P:DNA transposition"/>
    <property type="evidence" value="ECO:0007669"/>
    <property type="project" value="UniProtKB-UniRule"/>
</dbReference>
<evidence type="ECO:0000256" key="3">
    <source>
        <dbReference type="ARBA" id="ARBA00022578"/>
    </source>
</evidence>
<keyword evidence="8" id="KW-1185">Reference proteome</keyword>
<organism evidence="7 8">
    <name type="scientific">Thermovirga lienii (strain ATCC BAA-1197 / DSM 17291 / Cas60314)</name>
    <dbReference type="NCBI Taxonomy" id="580340"/>
    <lineage>
        <taxon>Bacteria</taxon>
        <taxon>Thermotogati</taxon>
        <taxon>Synergistota</taxon>
        <taxon>Synergistia</taxon>
        <taxon>Synergistales</taxon>
        <taxon>Thermovirgaceae</taxon>
        <taxon>Thermovirga</taxon>
    </lineage>
</organism>
<reference evidence="7 8" key="2">
    <citation type="journal article" date="2012" name="Stand. Genomic Sci.">
        <title>Genome sequence of the moderately thermophilic, amino-acid-degrading and sulfur-reducing bacterium Thermovirga lienii type strain (Cas60314(T)).</title>
        <authorList>
            <person name="Goker M."/>
            <person name="Saunders E."/>
            <person name="Lapidus A."/>
            <person name="Nolan M."/>
            <person name="Lucas S."/>
            <person name="Hammon N."/>
            <person name="Deshpande S."/>
            <person name="Cheng J.F."/>
            <person name="Han C."/>
            <person name="Tapia R."/>
            <person name="Goodwin L.A."/>
            <person name="Pitluck S."/>
            <person name="Liolios K."/>
            <person name="Mavromatis K."/>
            <person name="Pagani I."/>
            <person name="Ivanova N."/>
            <person name="Mikhailova N."/>
            <person name="Pati A."/>
            <person name="Chen A."/>
            <person name="Palaniappan K."/>
            <person name="Land M."/>
            <person name="Chang Y.J."/>
            <person name="Jeffries C.D."/>
            <person name="Brambilla E.M."/>
            <person name="Rohde M."/>
            <person name="Spring S."/>
            <person name="Detter J.C."/>
            <person name="Woyke T."/>
            <person name="Bristow J."/>
            <person name="Eisen J.A."/>
            <person name="Markowitz V."/>
            <person name="Hugenholtz P."/>
            <person name="Kyrpides N.C."/>
            <person name="Klenk H.P."/>
        </authorList>
    </citation>
    <scope>NUCLEOTIDE SEQUENCE [LARGE SCALE GENOMIC DNA]</scope>
    <source>
        <strain evidence="8">ATCC BAA-1197 / DSM 17291 / Cas60314</strain>
    </source>
</reference>
<evidence type="ECO:0000256" key="4">
    <source>
        <dbReference type="ARBA" id="ARBA00023125"/>
    </source>
</evidence>
<dbReference type="KEGG" id="tli:Tlie_0719"/>
<keyword evidence="4 6" id="KW-0238">DNA-binding</keyword>
<dbReference type="STRING" id="580340.Tlie_0719"/>
<evidence type="ECO:0000313" key="7">
    <source>
        <dbReference type="EMBL" id="AER66452.1"/>
    </source>
</evidence>
<accession>G7V983</accession>
<dbReference type="AlphaFoldDB" id="G7V983"/>
<evidence type="ECO:0000256" key="2">
    <source>
        <dbReference type="ARBA" id="ARBA00010961"/>
    </source>
</evidence>
<evidence type="ECO:0000256" key="1">
    <source>
        <dbReference type="ARBA" id="ARBA00002190"/>
    </source>
</evidence>
<evidence type="ECO:0000313" key="8">
    <source>
        <dbReference type="Proteomes" id="UP000005868"/>
    </source>
</evidence>
<reference evidence="8" key="1">
    <citation type="submission" date="2011-10" db="EMBL/GenBank/DDBJ databases">
        <title>The complete genome of chromosome of Thermovirga lienii DSM 17291.</title>
        <authorList>
            <consortium name="US DOE Joint Genome Institute (JGI-PGF)"/>
            <person name="Lucas S."/>
            <person name="Copeland A."/>
            <person name="Lapidus A."/>
            <person name="Glavina del Rio T."/>
            <person name="Dalin E."/>
            <person name="Tice H."/>
            <person name="Bruce D."/>
            <person name="Goodwin L."/>
            <person name="Pitluck S."/>
            <person name="Peters L."/>
            <person name="Mikhailova N."/>
            <person name="Saunders E."/>
            <person name="Kyrpides N."/>
            <person name="Mavromatis K."/>
            <person name="Ivanova N."/>
            <person name="Last F.I."/>
            <person name="Brettin T."/>
            <person name="Detter J.C."/>
            <person name="Han C."/>
            <person name="Larimer F."/>
            <person name="Land M."/>
            <person name="Hauser L."/>
            <person name="Markowitz V."/>
            <person name="Cheng J.-F."/>
            <person name="Hugenholtz P."/>
            <person name="Woyke T."/>
            <person name="Wu D."/>
            <person name="Spring S."/>
            <person name="Schroeder M."/>
            <person name="Brambilla E.-M."/>
            <person name="Klenk H.-P."/>
            <person name="Eisen J.A."/>
        </authorList>
    </citation>
    <scope>NUCLEOTIDE SEQUENCE [LARGE SCALE GENOMIC DNA]</scope>
    <source>
        <strain evidence="8">ATCC BAA-1197 / DSM 17291 / Cas60314</strain>
    </source>
</reference>
<gene>
    <name evidence="7" type="ordered locus">Tlie_0719</name>
</gene>
<dbReference type="InterPro" id="IPR001207">
    <property type="entry name" value="Transposase_mutator"/>
</dbReference>
<dbReference type="PANTHER" id="PTHR33217:SF7">
    <property type="entry name" value="TRANSPOSASE FOR INSERTION SEQUENCE ELEMENT IS1081"/>
    <property type="match status" value="1"/>
</dbReference>
<dbReference type="eggNOG" id="COG3328">
    <property type="taxonomic scope" value="Bacteria"/>
</dbReference>
<evidence type="ECO:0000256" key="6">
    <source>
        <dbReference type="RuleBase" id="RU365089"/>
    </source>
</evidence>
<dbReference type="Proteomes" id="UP000005868">
    <property type="component" value="Chromosome"/>
</dbReference>
<keyword evidence="5 6" id="KW-0233">DNA recombination</keyword>
<dbReference type="GO" id="GO:0003677">
    <property type="term" value="F:DNA binding"/>
    <property type="evidence" value="ECO:0007669"/>
    <property type="project" value="UniProtKB-UniRule"/>
</dbReference>
<dbReference type="EMBL" id="CP003096">
    <property type="protein sequence ID" value="AER66452.1"/>
    <property type="molecule type" value="Genomic_DNA"/>
</dbReference>
<comment type="similarity">
    <text evidence="2 6">Belongs to the transposase mutator family.</text>
</comment>
<dbReference type="PANTHER" id="PTHR33217">
    <property type="entry name" value="TRANSPOSASE FOR INSERTION SEQUENCE ELEMENT IS1081"/>
    <property type="match status" value="1"/>
</dbReference>
<protein>
    <recommendedName>
        <fullName evidence="6">Mutator family transposase</fullName>
    </recommendedName>
</protein>
<evidence type="ECO:0000256" key="5">
    <source>
        <dbReference type="ARBA" id="ARBA00023172"/>
    </source>
</evidence>